<gene>
    <name evidence="5" type="ORF">PAPYR_6952</name>
</gene>
<dbReference type="PROSITE" id="PS51592">
    <property type="entry name" value="SAM_MTA70L_2"/>
    <property type="match status" value="1"/>
</dbReference>
<dbReference type="SUPFAM" id="SSF53335">
    <property type="entry name" value="S-adenosyl-L-methionine-dependent methyltransferases"/>
    <property type="match status" value="1"/>
</dbReference>
<dbReference type="InterPro" id="IPR002052">
    <property type="entry name" value="DNA_methylase_N6_adenine_CS"/>
</dbReference>
<sequence>MRAPSALEPPSRWPGNPRGKKSRNPPFPVQGPSSQRHNDYCLHFVETGERPQNFIRDTRASERFEEYPKLRELIQRKDALIAAHHTAPAHLRCDLKSFPLAEALGSKFDVILVDPPWEEYYRLGRASSYWTLEEMMSLRVDTIAETPSFLFLWVGNAAGLEQGRILMRQWGFRRCEDIVWAKTNKGPRTNPGGEHDGESFFQHTKEHCLVGLKGTVRRSVDGHLVHTNIDTDVIVEEELQGTRKPEELYQIIERFCNGRRRLELFGEDHNIRPGWVTVGNQITTTNFNREAYLATFAVSHLIPATAEVENLRPKSPVIKPRGGTLAAPATLAAPTPAAPTPETAANLLGLFNPQLLHPTAPATAAPAPSAAAALLLGGANANLLAALSAPSPNPAAANMQALLATMGAGGRAATAPATAPANLLAALQPQTTNPLVAALTGGASATNPLLAALTAQTAGSATTNQLLAAAATQQNLLAAALAAPPGTTNVLAALGGGGGSNLFGALGMMGGGEGGAAGAQQMLGALLGNLGRTNPS</sequence>
<comment type="caution">
    <text evidence="5">The sequence shown here is derived from an EMBL/GenBank/DDBJ whole genome shotgun (WGS) entry which is preliminary data.</text>
</comment>
<reference evidence="5" key="1">
    <citation type="journal article" date="2022" name="bioRxiv">
        <title>Genomics of Preaxostyla Flagellates Illuminates Evolutionary Transitions and the Path Towards Mitochondrial Loss.</title>
        <authorList>
            <person name="Novak L.V.F."/>
            <person name="Treitli S.C."/>
            <person name="Pyrih J."/>
            <person name="Halakuc P."/>
            <person name="Pipaliya S.V."/>
            <person name="Vacek V."/>
            <person name="Brzon O."/>
            <person name="Soukal P."/>
            <person name="Eme L."/>
            <person name="Dacks J.B."/>
            <person name="Karnkowska A."/>
            <person name="Elias M."/>
            <person name="Hampl V."/>
        </authorList>
    </citation>
    <scope>NUCLEOTIDE SEQUENCE</scope>
    <source>
        <strain evidence="5">RCP-MX</strain>
    </source>
</reference>
<dbReference type="Gene3D" id="3.40.50.150">
    <property type="entry name" value="Vaccinia Virus protein VP39"/>
    <property type="match status" value="1"/>
</dbReference>
<dbReference type="PROSITE" id="PS00092">
    <property type="entry name" value="N6_MTASE"/>
    <property type="match status" value="1"/>
</dbReference>
<name>A0ABQ8UEA5_9EUKA</name>
<evidence type="ECO:0000256" key="3">
    <source>
        <dbReference type="PROSITE-ProRule" id="PRU00489"/>
    </source>
</evidence>
<proteinExistence type="inferred from homology"/>
<keyword evidence="6" id="KW-1185">Reference proteome</keyword>
<dbReference type="PANTHER" id="PTHR13107">
    <property type="entry name" value="N6-ADENOSINE-METHYLTRANSFERASE NON-CATALYTIC SUBUNIT"/>
    <property type="match status" value="1"/>
</dbReference>
<dbReference type="EMBL" id="JAPMOS010000044">
    <property type="protein sequence ID" value="KAJ4457588.1"/>
    <property type="molecule type" value="Genomic_DNA"/>
</dbReference>
<accession>A0ABQ8UEA5</accession>
<dbReference type="PROSITE" id="PS51143">
    <property type="entry name" value="MT_A70"/>
    <property type="match status" value="1"/>
</dbReference>
<evidence type="ECO:0000256" key="2">
    <source>
        <dbReference type="ARBA" id="ARBA00023242"/>
    </source>
</evidence>
<evidence type="ECO:0000256" key="1">
    <source>
        <dbReference type="ARBA" id="ARBA00004123"/>
    </source>
</evidence>
<dbReference type="InterPro" id="IPR045123">
    <property type="entry name" value="METTL14-like"/>
</dbReference>
<dbReference type="PANTHER" id="PTHR13107:SF0">
    <property type="entry name" value="N6-ADENOSINE-METHYLTRANSFERASE NON-CATALYTIC SUBUNIT"/>
    <property type="match status" value="1"/>
</dbReference>
<evidence type="ECO:0000313" key="6">
    <source>
        <dbReference type="Proteomes" id="UP001141327"/>
    </source>
</evidence>
<comment type="subcellular location">
    <subcellularLocation>
        <location evidence="1">Nucleus</location>
    </subcellularLocation>
</comment>
<dbReference type="Pfam" id="PF05063">
    <property type="entry name" value="MT-A70"/>
    <property type="match status" value="1"/>
</dbReference>
<keyword evidence="5" id="KW-0808">Transferase</keyword>
<evidence type="ECO:0000256" key="4">
    <source>
        <dbReference type="SAM" id="MobiDB-lite"/>
    </source>
</evidence>
<feature type="region of interest" description="Disordered" evidence="4">
    <location>
        <begin position="1"/>
        <end position="35"/>
    </location>
</feature>
<dbReference type="InterPro" id="IPR007757">
    <property type="entry name" value="MT-A70-like"/>
</dbReference>
<dbReference type="InterPro" id="IPR029063">
    <property type="entry name" value="SAM-dependent_MTases_sf"/>
</dbReference>
<protein>
    <submittedName>
        <fullName evidence="5">Methyltransferase MT-A70 family protein</fullName>
    </submittedName>
</protein>
<comment type="similarity">
    <text evidence="3">Belongs to the MT-A70-like family.</text>
</comment>
<organism evidence="5 6">
    <name type="scientific">Paratrimastix pyriformis</name>
    <dbReference type="NCBI Taxonomy" id="342808"/>
    <lineage>
        <taxon>Eukaryota</taxon>
        <taxon>Metamonada</taxon>
        <taxon>Preaxostyla</taxon>
        <taxon>Paratrimastigidae</taxon>
        <taxon>Paratrimastix</taxon>
    </lineage>
</organism>
<evidence type="ECO:0000313" key="5">
    <source>
        <dbReference type="EMBL" id="KAJ4457588.1"/>
    </source>
</evidence>
<keyword evidence="5" id="KW-0489">Methyltransferase</keyword>
<keyword evidence="2" id="KW-0539">Nucleus</keyword>
<dbReference type="GO" id="GO:0032259">
    <property type="term" value="P:methylation"/>
    <property type="evidence" value="ECO:0007669"/>
    <property type="project" value="UniProtKB-KW"/>
</dbReference>
<dbReference type="Proteomes" id="UP001141327">
    <property type="component" value="Unassembled WGS sequence"/>
</dbReference>
<dbReference type="GO" id="GO:0008168">
    <property type="term" value="F:methyltransferase activity"/>
    <property type="evidence" value="ECO:0007669"/>
    <property type="project" value="UniProtKB-KW"/>
</dbReference>